<feature type="region of interest" description="Disordered" evidence="2">
    <location>
        <begin position="410"/>
        <end position="448"/>
    </location>
</feature>
<feature type="compositionally biased region" description="Low complexity" evidence="2">
    <location>
        <begin position="176"/>
        <end position="187"/>
    </location>
</feature>
<keyword evidence="1" id="KW-0175">Coiled coil</keyword>
<evidence type="ECO:0000313" key="4">
    <source>
        <dbReference type="EnsemblFungi" id="EJT72754"/>
    </source>
</evidence>
<sequence>MSGVVEIIGAVAAGVQITAQIVRIFRTARNALRQVERLHRLLEELEGNRELLNALSTKEGERSARAIYDLINNCRDLIEEKAGAKMAPIDKARNFFWPAENEEYLRKHIDEIRQEIISLGIWLNFGLGKGAQSLVPVADLISGPPRGLNDTLFSDGTTIVSSPTIGLGVVASPQASVAPSSPVVSGGRAPRRSTTYSGPTDLPTVLTLQRSDGKQFVAPMALDRLSIMERDESIRTIEYEATGGSKTGPLRITHRIPRGTIRIEDNDLNDLCVCFLDAHVITIQNSEGYRIHRIHAEYSFRSVESRERFLLKVRERELLGRFTAKCIRKGNGQQILAQSKVVRLWRKLQEEGHAGVRRRMTHVTVSFLGRDEKQYEVPLADFHRQPHQQGNVITLISKADRGSDGLHLEFYPAPRSPVPSRERQKSSWRPFGSSTSPPSSPTLTTPAQSDADRFKAVFMENHPSTVTWTPLPPINVDETDSLSKDAHIQVFSAPNWGALSSSASSTAATASSGSSNITSYTIASSRHNKDVDAYSTSPGSRGFLAEFENALELRLGSEKQELRRACDSDRR</sequence>
<dbReference type="AlphaFoldDB" id="J3P7X1"/>
<dbReference type="EMBL" id="GL385399">
    <property type="protein sequence ID" value="EJT72754.1"/>
    <property type="molecule type" value="Genomic_DNA"/>
</dbReference>
<evidence type="ECO:0000256" key="2">
    <source>
        <dbReference type="SAM" id="MobiDB-lite"/>
    </source>
</evidence>
<reference evidence="4" key="5">
    <citation type="submission" date="2018-04" db="UniProtKB">
        <authorList>
            <consortium name="EnsemblFungi"/>
        </authorList>
    </citation>
    <scope>IDENTIFICATION</scope>
    <source>
        <strain evidence="4">R3-111a-1</strain>
    </source>
</reference>
<proteinExistence type="predicted"/>
<accession>J3P7X1</accession>
<keyword evidence="5" id="KW-1185">Reference proteome</keyword>
<evidence type="ECO:0000313" key="5">
    <source>
        <dbReference type="Proteomes" id="UP000006039"/>
    </source>
</evidence>
<dbReference type="RefSeq" id="XP_009225728.1">
    <property type="nucleotide sequence ID" value="XM_009227464.1"/>
</dbReference>
<evidence type="ECO:0000313" key="3">
    <source>
        <dbReference type="EMBL" id="EJT72754.1"/>
    </source>
</evidence>
<gene>
    <name evidence="4" type="primary">20350069</name>
    <name evidence="3" type="ORF">GGTG_09611</name>
</gene>
<reference evidence="3" key="2">
    <citation type="submission" date="2010-07" db="EMBL/GenBank/DDBJ databases">
        <authorList>
            <consortium name="The Broad Institute Genome Sequencing Platform"/>
            <consortium name="Broad Institute Genome Sequencing Center for Infectious Disease"/>
            <person name="Ma L.-J."/>
            <person name="Dead R."/>
            <person name="Young S."/>
            <person name="Zeng Q."/>
            <person name="Koehrsen M."/>
            <person name="Alvarado L."/>
            <person name="Berlin A."/>
            <person name="Chapman S.B."/>
            <person name="Chen Z."/>
            <person name="Freedman E."/>
            <person name="Gellesch M."/>
            <person name="Goldberg J."/>
            <person name="Griggs A."/>
            <person name="Gujja S."/>
            <person name="Heilman E.R."/>
            <person name="Heiman D."/>
            <person name="Hepburn T."/>
            <person name="Howarth C."/>
            <person name="Jen D."/>
            <person name="Larson L."/>
            <person name="Mehta T."/>
            <person name="Neiman D."/>
            <person name="Pearson M."/>
            <person name="Roberts A."/>
            <person name="Saif S."/>
            <person name="Shea T."/>
            <person name="Shenoy N."/>
            <person name="Sisk P."/>
            <person name="Stolte C."/>
            <person name="Sykes S."/>
            <person name="Walk T."/>
            <person name="White J."/>
            <person name="Yandava C."/>
            <person name="Haas B."/>
            <person name="Nusbaum C."/>
            <person name="Birren B."/>
        </authorList>
    </citation>
    <scope>NUCLEOTIDE SEQUENCE</scope>
    <source>
        <strain evidence="3">R3-111a-1</strain>
    </source>
</reference>
<dbReference type="eggNOG" id="ENOG502RJV7">
    <property type="taxonomic scope" value="Eukaryota"/>
</dbReference>
<name>J3P7X1_GAET3</name>
<dbReference type="HOGENOM" id="CLU_477376_0_0_1"/>
<dbReference type="GeneID" id="20350069"/>
<dbReference type="VEuPathDB" id="FungiDB:GGTG_09611"/>
<dbReference type="EnsemblFungi" id="EJT72754">
    <property type="protein sequence ID" value="EJT72754"/>
    <property type="gene ID" value="GGTG_09611"/>
</dbReference>
<feature type="compositionally biased region" description="Low complexity" evidence="2">
    <location>
        <begin position="433"/>
        <end position="446"/>
    </location>
</feature>
<feature type="region of interest" description="Disordered" evidence="2">
    <location>
        <begin position="176"/>
        <end position="202"/>
    </location>
</feature>
<feature type="coiled-coil region" evidence="1">
    <location>
        <begin position="28"/>
        <end position="58"/>
    </location>
</feature>
<reference evidence="3" key="3">
    <citation type="submission" date="2010-09" db="EMBL/GenBank/DDBJ databases">
        <title>Annotation of Gaeumannomyces graminis var. tritici R3-111a-1.</title>
        <authorList>
            <consortium name="The Broad Institute Genome Sequencing Platform"/>
            <person name="Ma L.-J."/>
            <person name="Dead R."/>
            <person name="Young S.K."/>
            <person name="Zeng Q."/>
            <person name="Gargeya S."/>
            <person name="Fitzgerald M."/>
            <person name="Haas B."/>
            <person name="Abouelleil A."/>
            <person name="Alvarado L."/>
            <person name="Arachchi H.M."/>
            <person name="Berlin A."/>
            <person name="Brown A."/>
            <person name="Chapman S.B."/>
            <person name="Chen Z."/>
            <person name="Dunbar C."/>
            <person name="Freedman E."/>
            <person name="Gearin G."/>
            <person name="Gellesch M."/>
            <person name="Goldberg J."/>
            <person name="Griggs A."/>
            <person name="Gujja S."/>
            <person name="Heiman D."/>
            <person name="Howarth C."/>
            <person name="Larson L."/>
            <person name="Lui A."/>
            <person name="MacDonald P.J.P."/>
            <person name="Mehta T."/>
            <person name="Montmayeur A."/>
            <person name="Murphy C."/>
            <person name="Neiman D."/>
            <person name="Pearson M."/>
            <person name="Priest M."/>
            <person name="Roberts A."/>
            <person name="Saif S."/>
            <person name="Shea T."/>
            <person name="Shenoy N."/>
            <person name="Sisk P."/>
            <person name="Stolte C."/>
            <person name="Sykes S."/>
            <person name="Yandava C."/>
            <person name="Wortman J."/>
            <person name="Nusbaum C."/>
            <person name="Birren B."/>
        </authorList>
    </citation>
    <scope>NUCLEOTIDE SEQUENCE</scope>
    <source>
        <strain evidence="3">R3-111a-1</strain>
    </source>
</reference>
<dbReference type="Proteomes" id="UP000006039">
    <property type="component" value="Unassembled WGS sequence"/>
</dbReference>
<dbReference type="OrthoDB" id="4576996at2759"/>
<protein>
    <submittedName>
        <fullName evidence="3 4">Uncharacterized protein</fullName>
    </submittedName>
</protein>
<evidence type="ECO:0000256" key="1">
    <source>
        <dbReference type="SAM" id="Coils"/>
    </source>
</evidence>
<reference evidence="5" key="1">
    <citation type="submission" date="2010-07" db="EMBL/GenBank/DDBJ databases">
        <title>The genome sequence of Gaeumannomyces graminis var. tritici strain R3-111a-1.</title>
        <authorList>
            <consortium name="The Broad Institute Genome Sequencing Platform"/>
            <person name="Ma L.-J."/>
            <person name="Dead R."/>
            <person name="Young S."/>
            <person name="Zeng Q."/>
            <person name="Koehrsen M."/>
            <person name="Alvarado L."/>
            <person name="Berlin A."/>
            <person name="Chapman S.B."/>
            <person name="Chen Z."/>
            <person name="Freedman E."/>
            <person name="Gellesch M."/>
            <person name="Goldberg J."/>
            <person name="Griggs A."/>
            <person name="Gujja S."/>
            <person name="Heilman E.R."/>
            <person name="Heiman D."/>
            <person name="Hepburn T."/>
            <person name="Howarth C."/>
            <person name="Jen D."/>
            <person name="Larson L."/>
            <person name="Mehta T."/>
            <person name="Neiman D."/>
            <person name="Pearson M."/>
            <person name="Roberts A."/>
            <person name="Saif S."/>
            <person name="Shea T."/>
            <person name="Shenoy N."/>
            <person name="Sisk P."/>
            <person name="Stolte C."/>
            <person name="Sykes S."/>
            <person name="Walk T."/>
            <person name="White J."/>
            <person name="Yandava C."/>
            <person name="Haas B."/>
            <person name="Nusbaum C."/>
            <person name="Birren B."/>
        </authorList>
    </citation>
    <scope>NUCLEOTIDE SEQUENCE [LARGE SCALE GENOMIC DNA]</scope>
    <source>
        <strain evidence="5">R3-111a-1</strain>
    </source>
</reference>
<reference evidence="4" key="4">
    <citation type="journal article" date="2015" name="G3 (Bethesda)">
        <title>Genome sequences of three phytopathogenic species of the Magnaporthaceae family of fungi.</title>
        <authorList>
            <person name="Okagaki L.H."/>
            <person name="Nunes C.C."/>
            <person name="Sailsbery J."/>
            <person name="Clay B."/>
            <person name="Brown D."/>
            <person name="John T."/>
            <person name="Oh Y."/>
            <person name="Young N."/>
            <person name="Fitzgerald M."/>
            <person name="Haas B.J."/>
            <person name="Zeng Q."/>
            <person name="Young S."/>
            <person name="Adiconis X."/>
            <person name="Fan L."/>
            <person name="Levin J.Z."/>
            <person name="Mitchell T.K."/>
            <person name="Okubara P.A."/>
            <person name="Farman M.L."/>
            <person name="Kohn L.M."/>
            <person name="Birren B."/>
            <person name="Ma L.-J."/>
            <person name="Dean R.A."/>
        </authorList>
    </citation>
    <scope>NUCLEOTIDE SEQUENCE</scope>
    <source>
        <strain evidence="4">R3-111a-1</strain>
    </source>
</reference>
<organism evidence="3">
    <name type="scientific">Gaeumannomyces tritici (strain R3-111a-1)</name>
    <name type="common">Wheat and barley take-all root rot fungus</name>
    <name type="synonym">Gaeumannomyces graminis var. tritici</name>
    <dbReference type="NCBI Taxonomy" id="644352"/>
    <lineage>
        <taxon>Eukaryota</taxon>
        <taxon>Fungi</taxon>
        <taxon>Dikarya</taxon>
        <taxon>Ascomycota</taxon>
        <taxon>Pezizomycotina</taxon>
        <taxon>Sordariomycetes</taxon>
        <taxon>Sordariomycetidae</taxon>
        <taxon>Magnaporthales</taxon>
        <taxon>Magnaporthaceae</taxon>
        <taxon>Gaeumannomyces</taxon>
    </lineage>
</organism>